<dbReference type="GO" id="GO:0016829">
    <property type="term" value="F:lyase activity"/>
    <property type="evidence" value="ECO:0007669"/>
    <property type="project" value="UniProtKB-KW"/>
</dbReference>
<dbReference type="EMBL" id="OUUY01000095">
    <property type="protein sequence ID" value="SPQ01226.1"/>
    <property type="molecule type" value="Genomic_DNA"/>
</dbReference>
<dbReference type="NCBIfam" id="NF045662">
    <property type="entry name" value="DVU0298_fam"/>
    <property type="match status" value="1"/>
</dbReference>
<sequence length="217" mass="24404">MASRHEVIAYLASNDFGRLLEVSQGNRGIFRVLVSLTYDMEDVVSWRAVEAIGLIAGERARTDPASVRVLVQRILWMMREESGNNPWSAPGILGEIVRNSPDEFCDIAPIIVSFHDEEIFRRGVLRAIARISEVRPDLLLQCASPVIGQYLKHPDAITRYYALLAAGRLTLREFLPSAEALRSDQAETTIYHNRNFVTVKLENAAEETVIILRGEVK</sequence>
<dbReference type="SUPFAM" id="SSF48371">
    <property type="entry name" value="ARM repeat"/>
    <property type="match status" value="1"/>
</dbReference>
<dbReference type="InterPro" id="IPR011989">
    <property type="entry name" value="ARM-like"/>
</dbReference>
<reference evidence="2" key="1">
    <citation type="submission" date="2018-03" db="EMBL/GenBank/DDBJ databases">
        <authorList>
            <person name="Zecchin S."/>
        </authorList>
    </citation>
    <scope>NUCLEOTIDE SEQUENCE [LARGE SCALE GENOMIC DNA]</scope>
</reference>
<dbReference type="OrthoDB" id="5430983at2"/>
<name>A0A2U3QII7_9BACT</name>
<proteinExistence type="predicted"/>
<dbReference type="Proteomes" id="UP000245125">
    <property type="component" value="Unassembled WGS sequence"/>
</dbReference>
<dbReference type="InterPro" id="IPR016024">
    <property type="entry name" value="ARM-type_fold"/>
</dbReference>
<organism evidence="1 2">
    <name type="scientific">Candidatus Sulfobium mesophilum</name>
    <dbReference type="NCBI Taxonomy" id="2016548"/>
    <lineage>
        <taxon>Bacteria</taxon>
        <taxon>Pseudomonadati</taxon>
        <taxon>Nitrospirota</taxon>
        <taxon>Nitrospiria</taxon>
        <taxon>Nitrospirales</taxon>
        <taxon>Nitrospiraceae</taxon>
        <taxon>Candidatus Sulfobium</taxon>
    </lineage>
</organism>
<accession>A0A2U3QII7</accession>
<dbReference type="InterPro" id="IPR054701">
    <property type="entry name" value="DVU0298-like"/>
</dbReference>
<dbReference type="AlphaFoldDB" id="A0A2U3QII7"/>
<keyword evidence="1" id="KW-0456">Lyase</keyword>
<evidence type="ECO:0000313" key="2">
    <source>
        <dbReference type="Proteomes" id="UP000245125"/>
    </source>
</evidence>
<evidence type="ECO:0000313" key="1">
    <source>
        <dbReference type="EMBL" id="SPQ01226.1"/>
    </source>
</evidence>
<gene>
    <name evidence="1" type="ORF">NBG4_480007</name>
</gene>
<keyword evidence="2" id="KW-1185">Reference proteome</keyword>
<protein>
    <submittedName>
        <fullName evidence="1">Putative PBS lyase HEAT domain protein repeat-containing protein</fullName>
    </submittedName>
</protein>
<dbReference type="Gene3D" id="1.25.10.10">
    <property type="entry name" value="Leucine-rich Repeat Variant"/>
    <property type="match status" value="1"/>
</dbReference>